<keyword evidence="3 8" id="KW-0479">Metal-binding</keyword>
<keyword evidence="7" id="KW-1015">Disulfide bond</keyword>
<dbReference type="EMBL" id="JAHXRI010000006">
    <property type="protein sequence ID" value="MBZ1349829.1"/>
    <property type="molecule type" value="Genomic_DNA"/>
</dbReference>
<evidence type="ECO:0000256" key="2">
    <source>
        <dbReference type="ARBA" id="ARBA00022448"/>
    </source>
</evidence>
<feature type="domain" description="Blue (type 1) copper" evidence="9">
    <location>
        <begin position="31"/>
        <end position="155"/>
    </location>
</feature>
<dbReference type="GO" id="GO:0005507">
    <property type="term" value="F:copper ion binding"/>
    <property type="evidence" value="ECO:0007669"/>
    <property type="project" value="UniProtKB-UniRule"/>
</dbReference>
<dbReference type="SUPFAM" id="SSF49503">
    <property type="entry name" value="Cupredoxins"/>
    <property type="match status" value="1"/>
</dbReference>
<name>A0A953N9Y5_9BURK</name>
<dbReference type="Proteomes" id="UP000739565">
    <property type="component" value="Unassembled WGS sequence"/>
</dbReference>
<dbReference type="CDD" id="cd13922">
    <property type="entry name" value="Azurin"/>
    <property type="match status" value="1"/>
</dbReference>
<dbReference type="InterPro" id="IPR050845">
    <property type="entry name" value="Cu-binding_ET"/>
</dbReference>
<dbReference type="InterPro" id="IPR008972">
    <property type="entry name" value="Cupredoxin"/>
</dbReference>
<keyword evidence="4 8" id="KW-0574">Periplasm</keyword>
<evidence type="ECO:0000256" key="3">
    <source>
        <dbReference type="ARBA" id="ARBA00022723"/>
    </source>
</evidence>
<dbReference type="PANTHER" id="PTHR38439">
    <property type="entry name" value="AURACYANIN-B"/>
    <property type="match status" value="1"/>
</dbReference>
<evidence type="ECO:0000256" key="1">
    <source>
        <dbReference type="ARBA" id="ARBA00004418"/>
    </source>
</evidence>
<feature type="signal peptide" evidence="8">
    <location>
        <begin position="1"/>
        <end position="28"/>
    </location>
</feature>
<evidence type="ECO:0000259" key="9">
    <source>
        <dbReference type="Pfam" id="PF00127"/>
    </source>
</evidence>
<evidence type="ECO:0000256" key="5">
    <source>
        <dbReference type="ARBA" id="ARBA00022982"/>
    </source>
</evidence>
<sequence>MIRTSIHYGLALIVAGLVLTSAPTTAHAQACNAVVQSDDALRYTPQTIEVPRSCKDFTVTLTHSGRLPVLAMGHNWVLAKQSDMAGVARTGMLAGAAQDYIDPADRRVIAHTKVIGGGQAASVSFSVSALQPEETYAFFCTFAGHSPVMQGTLVLK</sequence>
<evidence type="ECO:0000313" key="10">
    <source>
        <dbReference type="EMBL" id="MBZ1349829.1"/>
    </source>
</evidence>
<dbReference type="GO" id="GO:0042597">
    <property type="term" value="C:periplasmic space"/>
    <property type="evidence" value="ECO:0007669"/>
    <property type="project" value="UniProtKB-SubCell"/>
</dbReference>
<dbReference type="NCBIfam" id="TIGR02695">
    <property type="entry name" value="azurin"/>
    <property type="match status" value="1"/>
</dbReference>
<feature type="chain" id="PRO_5038170179" description="Azurin" evidence="8">
    <location>
        <begin position="29"/>
        <end position="156"/>
    </location>
</feature>
<keyword evidence="5 8" id="KW-0249">Electron transport</keyword>
<dbReference type="InterPro" id="IPR000923">
    <property type="entry name" value="BlueCu_1"/>
</dbReference>
<comment type="subcellular location">
    <subcellularLocation>
        <location evidence="1 8">Periplasm</location>
    </subcellularLocation>
</comment>
<evidence type="ECO:0000256" key="8">
    <source>
        <dbReference type="RuleBase" id="RU363017"/>
    </source>
</evidence>
<reference evidence="10" key="1">
    <citation type="submission" date="2021-07" db="EMBL/GenBank/DDBJ databases">
        <title>New genus and species of the family Alcaligenaceae.</title>
        <authorList>
            <person name="Hahn M.W."/>
        </authorList>
    </citation>
    <scope>NUCLEOTIDE SEQUENCE</scope>
    <source>
        <strain evidence="10">LF4-65</strain>
    </source>
</reference>
<dbReference type="RefSeq" id="WP_259660245.1">
    <property type="nucleotide sequence ID" value="NZ_JAHXRI010000006.1"/>
</dbReference>
<accession>A0A953N9Y5</accession>
<gene>
    <name evidence="10" type="primary">azu</name>
    <name evidence="10" type="ORF">KZZ10_04150</name>
</gene>
<evidence type="ECO:0000256" key="6">
    <source>
        <dbReference type="ARBA" id="ARBA00023008"/>
    </source>
</evidence>
<comment type="function">
    <text evidence="8">Transfers electrons from cytochrome c551 to cytochrome oxidase.</text>
</comment>
<dbReference type="GO" id="GO:0009055">
    <property type="term" value="F:electron transfer activity"/>
    <property type="evidence" value="ECO:0007669"/>
    <property type="project" value="InterPro"/>
</dbReference>
<protein>
    <recommendedName>
        <fullName evidence="8">Azurin</fullName>
    </recommendedName>
</protein>
<evidence type="ECO:0000313" key="11">
    <source>
        <dbReference type="Proteomes" id="UP000739565"/>
    </source>
</evidence>
<dbReference type="InterPro" id="IPR014068">
    <property type="entry name" value="Azurin"/>
</dbReference>
<keyword evidence="8" id="KW-0732">Signal</keyword>
<dbReference type="Pfam" id="PF00127">
    <property type="entry name" value="Copper-bind"/>
    <property type="match status" value="1"/>
</dbReference>
<proteinExistence type="predicted"/>
<evidence type="ECO:0000256" key="4">
    <source>
        <dbReference type="ARBA" id="ARBA00022764"/>
    </source>
</evidence>
<evidence type="ECO:0000256" key="7">
    <source>
        <dbReference type="ARBA" id="ARBA00023157"/>
    </source>
</evidence>
<keyword evidence="2 8" id="KW-0813">Transport</keyword>
<organism evidence="10 11">
    <name type="scientific">Zwartia hollandica</name>
    <dbReference type="NCBI Taxonomy" id="324606"/>
    <lineage>
        <taxon>Bacteria</taxon>
        <taxon>Pseudomonadati</taxon>
        <taxon>Pseudomonadota</taxon>
        <taxon>Betaproteobacteria</taxon>
        <taxon>Burkholderiales</taxon>
        <taxon>Alcaligenaceae</taxon>
        <taxon>Zwartia</taxon>
    </lineage>
</organism>
<dbReference type="PANTHER" id="PTHR38439:SF2">
    <property type="entry name" value="OUTER MEMBRANE PROTEIN H.8"/>
    <property type="match status" value="1"/>
</dbReference>
<dbReference type="AlphaFoldDB" id="A0A953N9Y5"/>
<comment type="caution">
    <text evidence="10">The sequence shown here is derived from an EMBL/GenBank/DDBJ whole genome shotgun (WGS) entry which is preliminary data.</text>
</comment>
<keyword evidence="6 8" id="KW-0186">Copper</keyword>
<dbReference type="Gene3D" id="2.60.40.420">
    <property type="entry name" value="Cupredoxins - blue copper proteins"/>
    <property type="match status" value="1"/>
</dbReference>
<keyword evidence="11" id="KW-1185">Reference proteome</keyword>